<dbReference type="EMBL" id="UINC01010896">
    <property type="protein sequence ID" value="SVA48293.1"/>
    <property type="molecule type" value="Genomic_DNA"/>
</dbReference>
<dbReference type="InterPro" id="IPR013766">
    <property type="entry name" value="Thioredoxin_domain"/>
</dbReference>
<evidence type="ECO:0000313" key="2">
    <source>
        <dbReference type="EMBL" id="SVA48293.1"/>
    </source>
</evidence>
<dbReference type="Gene3D" id="3.40.30.10">
    <property type="entry name" value="Glutaredoxin"/>
    <property type="match status" value="1"/>
</dbReference>
<gene>
    <name evidence="2" type="ORF">METZ01_LOCUS101147</name>
</gene>
<name>A0A381W8Q4_9ZZZZ</name>
<reference evidence="2" key="1">
    <citation type="submission" date="2018-05" db="EMBL/GenBank/DDBJ databases">
        <authorList>
            <person name="Lanie J.A."/>
            <person name="Ng W.-L."/>
            <person name="Kazmierczak K.M."/>
            <person name="Andrzejewski T.M."/>
            <person name="Davidsen T.M."/>
            <person name="Wayne K.J."/>
            <person name="Tettelin H."/>
            <person name="Glass J.I."/>
            <person name="Rusch D."/>
            <person name="Podicherti R."/>
            <person name="Tsui H.-C.T."/>
            <person name="Winkler M.E."/>
        </authorList>
    </citation>
    <scope>NUCLEOTIDE SEQUENCE</scope>
</reference>
<dbReference type="PROSITE" id="PS51352">
    <property type="entry name" value="THIOREDOXIN_2"/>
    <property type="match status" value="1"/>
</dbReference>
<dbReference type="AlphaFoldDB" id="A0A381W8Q4"/>
<sequence>AVKNEEVKLETFFFQNDDQPVLKETLGAKFQKWPIGDKGVYTSNVTFDVPGKWGVGVSFKSAGGIEKKTSSVIEVTEKSHAPSIGDKAFPSNNTTANLSGNLSNITTDSTPYKPFYEYSIAESIKEGKAALILFGSPAFCTTGTCGPQIDIVKNLHSDFSEDVVFIHVEIYENPTEIKGDISNAKVVQAVKDWNLPSEPWIFLVDQKGVIKGRFEGLATYKEIEIALMENNFLRSK</sequence>
<dbReference type="InterPro" id="IPR036249">
    <property type="entry name" value="Thioredoxin-like_sf"/>
</dbReference>
<proteinExistence type="predicted"/>
<protein>
    <recommendedName>
        <fullName evidence="1">Thioredoxin domain-containing protein</fullName>
    </recommendedName>
</protein>
<feature type="non-terminal residue" evidence="2">
    <location>
        <position position="1"/>
    </location>
</feature>
<organism evidence="2">
    <name type="scientific">marine metagenome</name>
    <dbReference type="NCBI Taxonomy" id="408172"/>
    <lineage>
        <taxon>unclassified sequences</taxon>
        <taxon>metagenomes</taxon>
        <taxon>ecological metagenomes</taxon>
    </lineage>
</organism>
<dbReference type="SUPFAM" id="SSF52833">
    <property type="entry name" value="Thioredoxin-like"/>
    <property type="match status" value="1"/>
</dbReference>
<accession>A0A381W8Q4</accession>
<feature type="domain" description="Thioredoxin" evidence="1">
    <location>
        <begin position="82"/>
        <end position="233"/>
    </location>
</feature>
<evidence type="ECO:0000259" key="1">
    <source>
        <dbReference type="PROSITE" id="PS51352"/>
    </source>
</evidence>